<proteinExistence type="predicted"/>
<organism evidence="2 3">
    <name type="scientific">Nocardia fusca</name>
    <dbReference type="NCBI Taxonomy" id="941183"/>
    <lineage>
        <taxon>Bacteria</taxon>
        <taxon>Bacillati</taxon>
        <taxon>Actinomycetota</taxon>
        <taxon>Actinomycetes</taxon>
        <taxon>Mycobacteriales</taxon>
        <taxon>Nocardiaceae</taxon>
        <taxon>Nocardia</taxon>
    </lineage>
</organism>
<keyword evidence="3" id="KW-1185">Reference proteome</keyword>
<evidence type="ECO:0000313" key="3">
    <source>
        <dbReference type="Proteomes" id="UP001551658"/>
    </source>
</evidence>
<reference evidence="2 3" key="1">
    <citation type="submission" date="2024-06" db="EMBL/GenBank/DDBJ databases">
        <title>The Natural Products Discovery Center: Release of the First 8490 Sequenced Strains for Exploring Actinobacteria Biosynthetic Diversity.</title>
        <authorList>
            <person name="Kalkreuter E."/>
            <person name="Kautsar S.A."/>
            <person name="Yang D."/>
            <person name="Bader C.D."/>
            <person name="Teijaro C.N."/>
            <person name="Fluegel L."/>
            <person name="Davis C.M."/>
            <person name="Simpson J.R."/>
            <person name="Lauterbach L."/>
            <person name="Steele A.D."/>
            <person name="Gui C."/>
            <person name="Meng S."/>
            <person name="Li G."/>
            <person name="Viehrig K."/>
            <person name="Ye F."/>
            <person name="Su P."/>
            <person name="Kiefer A.F."/>
            <person name="Nichols A."/>
            <person name="Cepeda A.J."/>
            <person name="Yan W."/>
            <person name="Fan B."/>
            <person name="Jiang Y."/>
            <person name="Adhikari A."/>
            <person name="Zheng C.-J."/>
            <person name="Schuster L."/>
            <person name="Cowan T.M."/>
            <person name="Smanski M.J."/>
            <person name="Chevrette M.G."/>
            <person name="De Carvalho L.P.S."/>
            <person name="Shen B."/>
        </authorList>
    </citation>
    <scope>NUCLEOTIDE SEQUENCE [LARGE SCALE GENOMIC DNA]</scope>
    <source>
        <strain evidence="2 3">NPDC050671</strain>
    </source>
</reference>
<dbReference type="EMBL" id="JBFAIH010000019">
    <property type="protein sequence ID" value="MEV0366425.1"/>
    <property type="molecule type" value="Genomic_DNA"/>
</dbReference>
<name>A0ABV3FFE5_9NOCA</name>
<accession>A0ABV3FFE5</accession>
<gene>
    <name evidence="2" type="ORF">AB0H72_27380</name>
</gene>
<dbReference type="Proteomes" id="UP001551658">
    <property type="component" value="Unassembled WGS sequence"/>
</dbReference>
<dbReference type="RefSeq" id="WP_357984381.1">
    <property type="nucleotide sequence ID" value="NZ_JBFAIH010000019.1"/>
</dbReference>
<evidence type="ECO:0000313" key="2">
    <source>
        <dbReference type="EMBL" id="MEV0366425.1"/>
    </source>
</evidence>
<sequence>MNDQPTTPTGTTEATATDPQDKAAPATSEPEASATGHLHYRGPDMRKHPLLGEQTFLLYWNKRGGGDFYPVGIWNNTDMSPKDQAKRADLLEFRFRTKPGQHLAASDLENDGLNPGTPLEWRHNGGAWLRPSQRKGSEYYISVDPPNITSESDYSGGRNLMLGIQSCFVYNEGMRFALRMNIRSRNDAWISDEEHTGSIRMQDVQDRRAYLVAVRFGTDEPFQPGDNFYYPQSWQSMVDGPTG</sequence>
<feature type="region of interest" description="Disordered" evidence="1">
    <location>
        <begin position="1"/>
        <end position="46"/>
    </location>
</feature>
<evidence type="ECO:0000256" key="1">
    <source>
        <dbReference type="SAM" id="MobiDB-lite"/>
    </source>
</evidence>
<feature type="compositionally biased region" description="Low complexity" evidence="1">
    <location>
        <begin position="1"/>
        <end position="35"/>
    </location>
</feature>
<protein>
    <submittedName>
        <fullName evidence="2">Uncharacterized protein</fullName>
    </submittedName>
</protein>
<comment type="caution">
    <text evidence="2">The sequence shown here is derived from an EMBL/GenBank/DDBJ whole genome shotgun (WGS) entry which is preliminary data.</text>
</comment>